<feature type="region of interest" description="Disordered" evidence="1">
    <location>
        <begin position="489"/>
        <end position="538"/>
    </location>
</feature>
<evidence type="ECO:0000313" key="4">
    <source>
        <dbReference type="Proteomes" id="UP000799770"/>
    </source>
</evidence>
<feature type="compositionally biased region" description="Gly residues" evidence="1">
    <location>
        <begin position="628"/>
        <end position="656"/>
    </location>
</feature>
<evidence type="ECO:0000259" key="2">
    <source>
        <dbReference type="Pfam" id="PF02037"/>
    </source>
</evidence>
<feature type="compositionally biased region" description="Basic and acidic residues" evidence="1">
    <location>
        <begin position="523"/>
        <end position="537"/>
    </location>
</feature>
<dbReference type="Gene3D" id="1.10.720.30">
    <property type="entry name" value="SAP domain"/>
    <property type="match status" value="1"/>
</dbReference>
<gene>
    <name evidence="3" type="ORF">BDV96DRAFT_497466</name>
</gene>
<evidence type="ECO:0000313" key="3">
    <source>
        <dbReference type="EMBL" id="KAF2112557.1"/>
    </source>
</evidence>
<feature type="domain" description="SAP" evidence="2">
    <location>
        <begin position="3"/>
        <end position="39"/>
    </location>
</feature>
<dbReference type="PANTHER" id="PTHR47031:SF3">
    <property type="entry name" value="SAP DOMAIN-CONTAINING PROTEIN"/>
    <property type="match status" value="1"/>
</dbReference>
<feature type="compositionally biased region" description="Polar residues" evidence="1">
    <location>
        <begin position="150"/>
        <end position="161"/>
    </location>
</feature>
<name>A0A6A5Z137_9PLEO</name>
<proteinExistence type="predicted"/>
<feature type="compositionally biased region" description="Basic and acidic residues" evidence="1">
    <location>
        <begin position="310"/>
        <end position="321"/>
    </location>
</feature>
<evidence type="ECO:0000256" key="1">
    <source>
        <dbReference type="SAM" id="MobiDB-lite"/>
    </source>
</evidence>
<feature type="compositionally biased region" description="Basic and acidic residues" evidence="1">
    <location>
        <begin position="255"/>
        <end position="283"/>
    </location>
</feature>
<dbReference type="Proteomes" id="UP000799770">
    <property type="component" value="Unassembled WGS sequence"/>
</dbReference>
<dbReference type="InterPro" id="IPR036361">
    <property type="entry name" value="SAP_dom_sf"/>
</dbReference>
<dbReference type="InterPro" id="IPR034257">
    <property type="entry name" value="Acinus_RRM"/>
</dbReference>
<feature type="region of interest" description="Disordered" evidence="1">
    <location>
        <begin position="19"/>
        <end position="321"/>
    </location>
</feature>
<feature type="region of interest" description="Disordered" evidence="1">
    <location>
        <begin position="616"/>
        <end position="656"/>
    </location>
</feature>
<dbReference type="InterPro" id="IPR003034">
    <property type="entry name" value="SAP_dom"/>
</dbReference>
<dbReference type="Pfam" id="PF02037">
    <property type="entry name" value="SAP"/>
    <property type="match status" value="1"/>
</dbReference>
<dbReference type="AlphaFoldDB" id="A0A6A5Z137"/>
<keyword evidence="4" id="KW-1185">Reference proteome</keyword>
<dbReference type="PANTHER" id="PTHR47031">
    <property type="entry name" value="SAP DNA-BINDING DOMAIN-CONTAINING PROTEIN"/>
    <property type="match status" value="1"/>
</dbReference>
<dbReference type="EMBL" id="ML977330">
    <property type="protein sequence ID" value="KAF2112557.1"/>
    <property type="molecule type" value="Genomic_DNA"/>
</dbReference>
<dbReference type="CDD" id="cd12432">
    <property type="entry name" value="RRM_ACINU"/>
    <property type="match status" value="1"/>
</dbReference>
<protein>
    <recommendedName>
        <fullName evidence="2">SAP domain-containing protein</fullName>
    </recommendedName>
</protein>
<feature type="compositionally biased region" description="Basic and acidic residues" evidence="1">
    <location>
        <begin position="31"/>
        <end position="44"/>
    </location>
</feature>
<sequence>MTDYNKLTVAKLRELLKDRSIPSTGLTRKAQIIEKLEEEDKKSNTADAQADDAPPPVDAPDDAQPEVAEVETAPEKGEETAPVAAELAIEGDEAPEPEETAEAPTEDPSLAETTTEPKSHPTEPVDTQIAPAAEQTEEPKAPADIDVPSITETPPEGQSATELVAAPPELPMEQEPRTQVTDFADKDRASSAAPNELPSTEKSELLPIPERSTTASRDGSRLNSEELEADNKKRKRRSDSPDLSTQDVKAKKPRPSKDFAPEVHLKEDKDVVMEERAPEDEKPLNAPINGHNEPEREELEAKPANSDSKSSLEAKSKGPRYRDLFQPTAAADATSSLHQDDRPTVPALHPVTPALYVRNLMRPLRPDQLRKHLVSIASPPSADPDPSLIQDLFLDSMKTHAFVLLTSTNAASRVRASLHRSVWPPERNRQELWVDFIPEDKVLSWIKEEEDAITAEKDARAAGRPIPTKKFEVVYDNDEDGVIQAIFQEVGSSAPSNAPKGPRADYDARRPSAQQSIPQAPIRESREDVEKKKETQEKSFQTLDSLFQSTTAKPKLYFLPVDDSVSEARLKELELETSRDWRPEDRVRGRGRNRLDQKMAFSFDSDNRLIEVGGDFGPWAEDSREGGFPRGGRGGFRGRGPPRGGGDRGGYYGRGR</sequence>
<accession>A0A6A5Z137</accession>
<dbReference type="OrthoDB" id="5348404at2759"/>
<dbReference type="SUPFAM" id="SSF68906">
    <property type="entry name" value="SAP domain"/>
    <property type="match status" value="1"/>
</dbReference>
<dbReference type="InterPro" id="IPR032552">
    <property type="entry name" value="RSB_motif"/>
</dbReference>
<feature type="compositionally biased region" description="Acidic residues" evidence="1">
    <location>
        <begin position="89"/>
        <end position="105"/>
    </location>
</feature>
<dbReference type="Pfam" id="PF16294">
    <property type="entry name" value="RSB_motif"/>
    <property type="match status" value="1"/>
</dbReference>
<organism evidence="3 4">
    <name type="scientific">Lophiotrema nucula</name>
    <dbReference type="NCBI Taxonomy" id="690887"/>
    <lineage>
        <taxon>Eukaryota</taxon>
        <taxon>Fungi</taxon>
        <taxon>Dikarya</taxon>
        <taxon>Ascomycota</taxon>
        <taxon>Pezizomycotina</taxon>
        <taxon>Dothideomycetes</taxon>
        <taxon>Pleosporomycetidae</taxon>
        <taxon>Pleosporales</taxon>
        <taxon>Lophiotremataceae</taxon>
        <taxon>Lophiotrema</taxon>
    </lineage>
</organism>
<reference evidence="3" key="1">
    <citation type="journal article" date="2020" name="Stud. Mycol.">
        <title>101 Dothideomycetes genomes: a test case for predicting lifestyles and emergence of pathogens.</title>
        <authorList>
            <person name="Haridas S."/>
            <person name="Albert R."/>
            <person name="Binder M."/>
            <person name="Bloem J."/>
            <person name="Labutti K."/>
            <person name="Salamov A."/>
            <person name="Andreopoulos B."/>
            <person name="Baker S."/>
            <person name="Barry K."/>
            <person name="Bills G."/>
            <person name="Bluhm B."/>
            <person name="Cannon C."/>
            <person name="Castanera R."/>
            <person name="Culley D."/>
            <person name="Daum C."/>
            <person name="Ezra D."/>
            <person name="Gonzalez J."/>
            <person name="Henrissat B."/>
            <person name="Kuo A."/>
            <person name="Liang C."/>
            <person name="Lipzen A."/>
            <person name="Lutzoni F."/>
            <person name="Magnuson J."/>
            <person name="Mondo S."/>
            <person name="Nolan M."/>
            <person name="Ohm R."/>
            <person name="Pangilinan J."/>
            <person name="Park H.-J."/>
            <person name="Ramirez L."/>
            <person name="Alfaro M."/>
            <person name="Sun H."/>
            <person name="Tritt A."/>
            <person name="Yoshinaga Y."/>
            <person name="Zwiers L.-H."/>
            <person name="Turgeon B."/>
            <person name="Goodwin S."/>
            <person name="Spatafora J."/>
            <person name="Crous P."/>
            <person name="Grigoriev I."/>
        </authorList>
    </citation>
    <scope>NUCLEOTIDE SEQUENCE</scope>
    <source>
        <strain evidence="3">CBS 627.86</strain>
    </source>
</reference>